<feature type="transmembrane region" description="Helical" evidence="8">
    <location>
        <begin position="65"/>
        <end position="88"/>
    </location>
</feature>
<dbReference type="RefSeq" id="WP_003519460.1">
    <property type="nucleotide sequence ID" value="NZ_CP013828.1"/>
</dbReference>
<feature type="transmembrane region" description="Helical" evidence="8">
    <location>
        <begin position="130"/>
        <end position="150"/>
    </location>
</feature>
<dbReference type="PANTHER" id="PTHR34979:SF1">
    <property type="entry name" value="INNER MEMBRANE PROTEIN YGAZ"/>
    <property type="match status" value="1"/>
</dbReference>
<evidence type="ECO:0000256" key="6">
    <source>
        <dbReference type="ARBA" id="ARBA00022989"/>
    </source>
</evidence>
<dbReference type="PANTHER" id="PTHR34979">
    <property type="entry name" value="INNER MEMBRANE PROTEIN YGAZ"/>
    <property type="match status" value="1"/>
</dbReference>
<comment type="subcellular location">
    <subcellularLocation>
        <location evidence="1">Cell membrane</location>
        <topology evidence="1">Multi-pass membrane protein</topology>
    </subcellularLocation>
</comment>
<feature type="transmembrane region" description="Helical" evidence="8">
    <location>
        <begin position="162"/>
        <end position="180"/>
    </location>
</feature>
<evidence type="ECO:0000256" key="4">
    <source>
        <dbReference type="ARBA" id="ARBA00022475"/>
    </source>
</evidence>
<keyword evidence="3" id="KW-0813">Transport</keyword>
<dbReference type="Pfam" id="PF03591">
    <property type="entry name" value="AzlC"/>
    <property type="match status" value="1"/>
</dbReference>
<gene>
    <name evidence="9" type="ORF">M972_11864</name>
</gene>
<keyword evidence="7 8" id="KW-0472">Membrane</keyword>
<dbReference type="GO" id="GO:0005886">
    <property type="term" value="C:plasma membrane"/>
    <property type="evidence" value="ECO:0007669"/>
    <property type="project" value="UniProtKB-SubCell"/>
</dbReference>
<proteinExistence type="inferred from homology"/>
<evidence type="ECO:0000313" key="9">
    <source>
        <dbReference type="EMBL" id="PFH02101.1"/>
    </source>
</evidence>
<dbReference type="GeneID" id="35805260"/>
<dbReference type="EMBL" id="PDBW01000001">
    <property type="protein sequence ID" value="PFH02101.1"/>
    <property type="molecule type" value="Genomic_DNA"/>
</dbReference>
<sequence>MNKSQTKINDFVYGFKKGTPILLGYIPVAFTFGLMAVGGGLHPLMAVFISLTNLTSAGQFAGTNLIIQGAGYLEIALTTFVINIRYMLMSLSLSQKIDPKITLWQRLVFGFGITDETFSVASMEKGRLSYFYMLGLIAGPIFGWSFGTALGAFTSSALPESLSNAMGIALFAMFIAIIVPPAKKSRPVLMIVLISVAINLALKYIPLFSFISSGFAIIISTVLGAGIGAAIWPIKEENPVLKEE</sequence>
<keyword evidence="4" id="KW-1003">Cell membrane</keyword>
<name>A0AB36TFN0_ACETH</name>
<organism evidence="9 10">
    <name type="scientific">Acetivibrio thermocellus AD2</name>
    <dbReference type="NCBI Taxonomy" id="1138384"/>
    <lineage>
        <taxon>Bacteria</taxon>
        <taxon>Bacillati</taxon>
        <taxon>Bacillota</taxon>
        <taxon>Clostridia</taxon>
        <taxon>Eubacteriales</taxon>
        <taxon>Oscillospiraceae</taxon>
        <taxon>Acetivibrio</taxon>
    </lineage>
</organism>
<feature type="transmembrane region" description="Helical" evidence="8">
    <location>
        <begin position="187"/>
        <end position="205"/>
    </location>
</feature>
<comment type="similarity">
    <text evidence="2">Belongs to the AzlC family.</text>
</comment>
<evidence type="ECO:0000313" key="10">
    <source>
        <dbReference type="Proteomes" id="UP000223596"/>
    </source>
</evidence>
<accession>A0AB36TFN0</accession>
<dbReference type="InterPro" id="IPR011606">
    <property type="entry name" value="Brnchd-chn_aa_trnsp_permease"/>
</dbReference>
<keyword evidence="5 8" id="KW-0812">Transmembrane</keyword>
<evidence type="ECO:0000256" key="3">
    <source>
        <dbReference type="ARBA" id="ARBA00022448"/>
    </source>
</evidence>
<dbReference type="Proteomes" id="UP000223596">
    <property type="component" value="Unassembled WGS sequence"/>
</dbReference>
<comment type="caution">
    <text evidence="9">The sequence shown here is derived from an EMBL/GenBank/DDBJ whole genome shotgun (WGS) entry which is preliminary data.</text>
</comment>
<protein>
    <submittedName>
        <fullName evidence="9">Branched-subunit amino acid permease</fullName>
    </submittedName>
</protein>
<evidence type="ECO:0000256" key="5">
    <source>
        <dbReference type="ARBA" id="ARBA00022692"/>
    </source>
</evidence>
<evidence type="ECO:0000256" key="8">
    <source>
        <dbReference type="SAM" id="Phobius"/>
    </source>
</evidence>
<reference evidence="9 10" key="1">
    <citation type="submission" date="2017-09" db="EMBL/GenBank/DDBJ databases">
        <title>Evaluation of Pacific Biosciences Sequencing Technology to Finishing C. thermocellum Genome Sequences.</title>
        <authorList>
            <person name="Brown S."/>
        </authorList>
    </citation>
    <scope>NUCLEOTIDE SEQUENCE [LARGE SCALE GENOMIC DNA]</scope>
    <source>
        <strain evidence="9 10">AD2</strain>
    </source>
</reference>
<evidence type="ECO:0000256" key="1">
    <source>
        <dbReference type="ARBA" id="ARBA00004651"/>
    </source>
</evidence>
<feature type="transmembrane region" description="Helical" evidence="8">
    <location>
        <begin position="211"/>
        <end position="232"/>
    </location>
</feature>
<dbReference type="AlphaFoldDB" id="A0AB36TFN0"/>
<keyword evidence="6 8" id="KW-1133">Transmembrane helix</keyword>
<evidence type="ECO:0000256" key="7">
    <source>
        <dbReference type="ARBA" id="ARBA00023136"/>
    </source>
</evidence>
<feature type="transmembrane region" description="Helical" evidence="8">
    <location>
        <begin position="21"/>
        <end position="45"/>
    </location>
</feature>
<dbReference type="GO" id="GO:1903785">
    <property type="term" value="P:L-valine transmembrane transport"/>
    <property type="evidence" value="ECO:0007669"/>
    <property type="project" value="TreeGrafter"/>
</dbReference>
<evidence type="ECO:0000256" key="2">
    <source>
        <dbReference type="ARBA" id="ARBA00010735"/>
    </source>
</evidence>